<dbReference type="Pfam" id="PF06983">
    <property type="entry name" value="3-dmu-9_3-mt"/>
    <property type="match status" value="1"/>
</dbReference>
<gene>
    <name evidence="2" type="ORF">PV07_08019</name>
</gene>
<dbReference type="GeneID" id="27347213"/>
<dbReference type="Proteomes" id="UP000054466">
    <property type="component" value="Unassembled WGS sequence"/>
</dbReference>
<name>A0A0D1ZK20_9EURO</name>
<protein>
    <recommendedName>
        <fullName evidence="1">PhnB-like domain-containing protein</fullName>
    </recommendedName>
</protein>
<dbReference type="InterPro" id="IPR009725">
    <property type="entry name" value="3_dmu_93_MTrfase"/>
</dbReference>
<proteinExistence type="predicted"/>
<evidence type="ECO:0000313" key="3">
    <source>
        <dbReference type="Proteomes" id="UP000054466"/>
    </source>
</evidence>
<reference evidence="2 3" key="1">
    <citation type="submission" date="2015-01" db="EMBL/GenBank/DDBJ databases">
        <title>The Genome Sequence of Cladophialophora immunda CBS83496.</title>
        <authorList>
            <consortium name="The Broad Institute Genomics Platform"/>
            <person name="Cuomo C."/>
            <person name="de Hoog S."/>
            <person name="Gorbushina A."/>
            <person name="Stielow B."/>
            <person name="Teixiera M."/>
            <person name="Abouelleil A."/>
            <person name="Chapman S.B."/>
            <person name="Priest M."/>
            <person name="Young S.K."/>
            <person name="Wortman J."/>
            <person name="Nusbaum C."/>
            <person name="Birren B."/>
        </authorList>
    </citation>
    <scope>NUCLEOTIDE SEQUENCE [LARGE SCALE GENOMIC DNA]</scope>
    <source>
        <strain evidence="2 3">CBS 83496</strain>
    </source>
</reference>
<accession>A0A0D1ZK20</accession>
<organism evidence="2 3">
    <name type="scientific">Cladophialophora immunda</name>
    <dbReference type="NCBI Taxonomy" id="569365"/>
    <lineage>
        <taxon>Eukaryota</taxon>
        <taxon>Fungi</taxon>
        <taxon>Dikarya</taxon>
        <taxon>Ascomycota</taxon>
        <taxon>Pezizomycotina</taxon>
        <taxon>Eurotiomycetes</taxon>
        <taxon>Chaetothyriomycetidae</taxon>
        <taxon>Chaetothyriales</taxon>
        <taxon>Herpotrichiellaceae</taxon>
        <taxon>Cladophialophora</taxon>
    </lineage>
</organism>
<evidence type="ECO:0000259" key="1">
    <source>
        <dbReference type="Pfam" id="PF06983"/>
    </source>
</evidence>
<dbReference type="OrthoDB" id="10255422at2759"/>
<keyword evidence="3" id="KW-1185">Reference proteome</keyword>
<dbReference type="InterPro" id="IPR029068">
    <property type="entry name" value="Glyas_Bleomycin-R_OHBP_Dase"/>
</dbReference>
<dbReference type="CDD" id="cd06588">
    <property type="entry name" value="PhnB_like"/>
    <property type="match status" value="1"/>
</dbReference>
<dbReference type="InterPro" id="IPR028973">
    <property type="entry name" value="PhnB-like"/>
</dbReference>
<dbReference type="STRING" id="569365.A0A0D1ZK20"/>
<dbReference type="HOGENOM" id="CLU_046006_22_1_1"/>
<evidence type="ECO:0000313" key="2">
    <source>
        <dbReference type="EMBL" id="KIW28346.1"/>
    </source>
</evidence>
<dbReference type="AlphaFoldDB" id="A0A0D1ZK20"/>
<dbReference type="RefSeq" id="XP_016248562.1">
    <property type="nucleotide sequence ID" value="XM_016395143.1"/>
</dbReference>
<dbReference type="EMBL" id="KN847043">
    <property type="protein sequence ID" value="KIW28346.1"/>
    <property type="molecule type" value="Genomic_DNA"/>
</dbReference>
<dbReference type="Gene3D" id="3.10.180.10">
    <property type="entry name" value="2,3-Dihydroxybiphenyl 1,2-Dioxygenase, domain 1"/>
    <property type="match status" value="1"/>
</dbReference>
<dbReference type="PANTHER" id="PTHR33990:SF2">
    <property type="entry name" value="PHNB-LIKE DOMAIN-CONTAINING PROTEIN"/>
    <property type="match status" value="1"/>
</dbReference>
<dbReference type="VEuPathDB" id="FungiDB:PV07_08019"/>
<dbReference type="PANTHER" id="PTHR33990">
    <property type="entry name" value="PROTEIN YJDN-RELATED"/>
    <property type="match status" value="1"/>
</dbReference>
<sequence>MSIAPISLYPCLFFESQAEQAARFYTSIFPNSSVETINHFTDTGHEIHKQSVGSVMSVAFLLNGAKWVALNSKPKDIPMNESVSFQIICEGQEDVDYFWAKLTAAGEDGAEIDESKQICGWVKDRFGVHWQVVPKVVVDIMCSADADKMNKTMQAVIKMKKIVVKDILAAIEGKA</sequence>
<dbReference type="PIRSF" id="PIRSF021700">
    <property type="entry name" value="3_dmu_93_MTrfase"/>
    <property type="match status" value="1"/>
</dbReference>
<feature type="domain" description="PhnB-like" evidence="1">
    <location>
        <begin position="9"/>
        <end position="133"/>
    </location>
</feature>
<dbReference type="SUPFAM" id="SSF54593">
    <property type="entry name" value="Glyoxalase/Bleomycin resistance protein/Dihydroxybiphenyl dioxygenase"/>
    <property type="match status" value="1"/>
</dbReference>